<organism evidence="1 2">
    <name type="scientific">Apiospora rasikravindrae</name>
    <dbReference type="NCBI Taxonomy" id="990691"/>
    <lineage>
        <taxon>Eukaryota</taxon>
        <taxon>Fungi</taxon>
        <taxon>Dikarya</taxon>
        <taxon>Ascomycota</taxon>
        <taxon>Pezizomycotina</taxon>
        <taxon>Sordariomycetes</taxon>
        <taxon>Xylariomycetidae</taxon>
        <taxon>Amphisphaeriales</taxon>
        <taxon>Apiosporaceae</taxon>
        <taxon>Apiospora</taxon>
    </lineage>
</organism>
<reference evidence="1 2" key="1">
    <citation type="submission" date="2023-01" db="EMBL/GenBank/DDBJ databases">
        <title>Analysis of 21 Apiospora genomes using comparative genomics revels a genus with tremendous synthesis potential of carbohydrate active enzymes and secondary metabolites.</title>
        <authorList>
            <person name="Sorensen T."/>
        </authorList>
    </citation>
    <scope>NUCLEOTIDE SEQUENCE [LARGE SCALE GENOMIC DNA]</scope>
    <source>
        <strain evidence="1 2">CBS 33761</strain>
    </source>
</reference>
<evidence type="ECO:0000313" key="2">
    <source>
        <dbReference type="Proteomes" id="UP001444661"/>
    </source>
</evidence>
<gene>
    <name evidence="1" type="ORF">PG993_001247</name>
</gene>
<protein>
    <submittedName>
        <fullName evidence="1">Uncharacterized protein</fullName>
    </submittedName>
</protein>
<comment type="caution">
    <text evidence="1">The sequence shown here is derived from an EMBL/GenBank/DDBJ whole genome shotgun (WGS) entry which is preliminary data.</text>
</comment>
<accession>A0ABR1UAV8</accession>
<evidence type="ECO:0000313" key="1">
    <source>
        <dbReference type="EMBL" id="KAK8056020.1"/>
    </source>
</evidence>
<keyword evidence="2" id="KW-1185">Reference proteome</keyword>
<proteinExistence type="predicted"/>
<sequence length="61" mass="6696">MSSSQELGLRIEAVRTQHPSSKGTVSGDNRVFLGAHPERVVSSRDITEASNPWQFGSVGRW</sequence>
<name>A0ABR1UAV8_9PEZI</name>
<dbReference type="EMBL" id="JAQQWK010000001">
    <property type="protein sequence ID" value="KAK8056020.1"/>
    <property type="molecule type" value="Genomic_DNA"/>
</dbReference>
<dbReference type="Proteomes" id="UP001444661">
    <property type="component" value="Unassembled WGS sequence"/>
</dbReference>